<keyword evidence="4 11" id="KW-0328">Glycosyltransferase</keyword>
<feature type="domain" description="Galactosyltransferase C-terminal" evidence="12">
    <location>
        <begin position="229"/>
        <end position="306"/>
    </location>
</feature>
<evidence type="ECO:0000313" key="18">
    <source>
        <dbReference type="RefSeq" id="XP_014680730.1"/>
    </source>
</evidence>
<dbReference type="RefSeq" id="XP_014680732.1">
    <property type="nucleotide sequence ID" value="XM_014825246.1"/>
</dbReference>
<dbReference type="GeneID" id="106820726"/>
<gene>
    <name evidence="15 16 17 18 19 20 21" type="primary">LOC106820726</name>
</gene>
<comment type="function">
    <text evidence="11">Catalyzes the transfer of galactose onto proteins or lipids.</text>
</comment>
<comment type="subcellular location">
    <subcellularLocation>
        <location evidence="1 11">Membrane</location>
        <topology evidence="1 11">Single-pass type II membrane protein</topology>
    </subcellularLocation>
</comment>
<evidence type="ECO:0000256" key="11">
    <source>
        <dbReference type="RuleBase" id="RU368121"/>
    </source>
</evidence>
<evidence type="ECO:0000256" key="5">
    <source>
        <dbReference type="ARBA" id="ARBA00022679"/>
    </source>
</evidence>
<dbReference type="PRINTS" id="PR02050">
    <property type="entry name" value="B14GALTRFASE"/>
</dbReference>
<evidence type="ECO:0000256" key="1">
    <source>
        <dbReference type="ARBA" id="ARBA00004606"/>
    </source>
</evidence>
<dbReference type="Pfam" id="PF13733">
    <property type="entry name" value="Glyco_transf_7N"/>
    <property type="match status" value="1"/>
</dbReference>
<name>A0ABM1F8F8_PRICU</name>
<evidence type="ECO:0000256" key="10">
    <source>
        <dbReference type="ARBA" id="ARBA00023180"/>
    </source>
</evidence>
<comment type="cofactor">
    <cofactor evidence="11">
        <name>Mn(2+)</name>
        <dbReference type="ChEBI" id="CHEBI:29035"/>
    </cofactor>
</comment>
<protein>
    <recommendedName>
        <fullName evidence="11">Beta-1,4-N-acetylgalactosaminyltransferase</fullName>
        <ecNumber evidence="11">2.4.1.-</ecNumber>
    </recommendedName>
    <alternativeName>
        <fullName evidence="11">Beta-4-GalNAcT</fullName>
    </alternativeName>
</protein>
<organism evidence="14 17">
    <name type="scientific">Priapulus caudatus</name>
    <name type="common">Priapulid worm</name>
    <dbReference type="NCBI Taxonomy" id="37621"/>
    <lineage>
        <taxon>Eukaryota</taxon>
        <taxon>Metazoa</taxon>
        <taxon>Ecdysozoa</taxon>
        <taxon>Scalidophora</taxon>
        <taxon>Priapulida</taxon>
        <taxon>Priapulimorpha</taxon>
        <taxon>Priapulimorphida</taxon>
        <taxon>Priapulidae</taxon>
        <taxon>Priapulus</taxon>
    </lineage>
</organism>
<reference evidence="15 16" key="1">
    <citation type="submission" date="2025-05" db="UniProtKB">
        <authorList>
            <consortium name="RefSeq"/>
        </authorList>
    </citation>
    <scope>IDENTIFICATION</scope>
</reference>
<keyword evidence="9 11" id="KW-0472">Membrane</keyword>
<keyword evidence="6 11" id="KW-0812">Transmembrane</keyword>
<evidence type="ECO:0000256" key="3">
    <source>
        <dbReference type="ARBA" id="ARBA00005735"/>
    </source>
</evidence>
<dbReference type="InterPro" id="IPR003859">
    <property type="entry name" value="Galactosyl_T"/>
</dbReference>
<comment type="similarity">
    <text evidence="3 11">Belongs to the glycosyltransferase 7 family.</text>
</comment>
<evidence type="ECO:0000259" key="13">
    <source>
        <dbReference type="Pfam" id="PF13733"/>
    </source>
</evidence>
<keyword evidence="10 11" id="KW-0325">Glycoprotein</keyword>
<dbReference type="CDD" id="cd00899">
    <property type="entry name" value="b4GalT"/>
    <property type="match status" value="1"/>
</dbReference>
<dbReference type="PANTHER" id="PTHR19300:SF57">
    <property type="entry name" value="BETA-1,4-N-ACETYLGALACTOSAMINYLTRANSFERASE"/>
    <property type="match status" value="1"/>
</dbReference>
<dbReference type="RefSeq" id="XP_014680733.1">
    <property type="nucleotide sequence ID" value="XM_014825247.1"/>
</dbReference>
<feature type="domain" description="Galactosyltransferase N-terminal" evidence="13">
    <location>
        <begin position="93"/>
        <end position="225"/>
    </location>
</feature>
<evidence type="ECO:0000313" key="14">
    <source>
        <dbReference type="Proteomes" id="UP000695022"/>
    </source>
</evidence>
<dbReference type="RefSeq" id="XP_014680730.1">
    <property type="nucleotide sequence ID" value="XM_014825244.1"/>
</dbReference>
<evidence type="ECO:0000256" key="7">
    <source>
        <dbReference type="ARBA" id="ARBA00022968"/>
    </source>
</evidence>
<dbReference type="RefSeq" id="XP_014680729.1">
    <property type="nucleotide sequence ID" value="XM_014825243.1"/>
</dbReference>
<proteinExistence type="inferred from homology"/>
<evidence type="ECO:0000256" key="4">
    <source>
        <dbReference type="ARBA" id="ARBA00022676"/>
    </source>
</evidence>
<dbReference type="InterPro" id="IPR027791">
    <property type="entry name" value="Galactosyl_T_C"/>
</dbReference>
<keyword evidence="11" id="KW-0479">Metal-binding</keyword>
<evidence type="ECO:0000313" key="19">
    <source>
        <dbReference type="RefSeq" id="XP_014680731.1"/>
    </source>
</evidence>
<dbReference type="RefSeq" id="XP_014680727.1">
    <property type="nucleotide sequence ID" value="XM_014825241.1"/>
</dbReference>
<dbReference type="Gene3D" id="3.90.550.10">
    <property type="entry name" value="Spore Coat Polysaccharide Biosynthesis Protein SpsA, Chain A"/>
    <property type="match status" value="1"/>
</dbReference>
<evidence type="ECO:0000256" key="8">
    <source>
        <dbReference type="ARBA" id="ARBA00022989"/>
    </source>
</evidence>
<dbReference type="RefSeq" id="XP_014680728.1">
    <property type="nucleotide sequence ID" value="XM_014825242.1"/>
</dbReference>
<dbReference type="Proteomes" id="UP000695022">
    <property type="component" value="Unplaced"/>
</dbReference>
<evidence type="ECO:0000313" key="17">
    <source>
        <dbReference type="RefSeq" id="XP_014680729.1"/>
    </source>
</evidence>
<dbReference type="InterPro" id="IPR027995">
    <property type="entry name" value="Galactosyl_T_N"/>
</dbReference>
<evidence type="ECO:0000256" key="6">
    <source>
        <dbReference type="ARBA" id="ARBA00022692"/>
    </source>
</evidence>
<evidence type="ECO:0000313" key="15">
    <source>
        <dbReference type="RefSeq" id="XP_014680727.1"/>
    </source>
</evidence>
<evidence type="ECO:0000313" key="21">
    <source>
        <dbReference type="RefSeq" id="XP_014680733.1"/>
    </source>
</evidence>
<feature type="transmembrane region" description="Helical" evidence="11">
    <location>
        <begin position="16"/>
        <end position="34"/>
    </location>
</feature>
<evidence type="ECO:0000313" key="16">
    <source>
        <dbReference type="RefSeq" id="XP_014680728.1"/>
    </source>
</evidence>
<dbReference type="PANTHER" id="PTHR19300">
    <property type="entry name" value="BETA-1,4-GALACTOSYLTRANSFERASE"/>
    <property type="match status" value="1"/>
</dbReference>
<dbReference type="SUPFAM" id="SSF53448">
    <property type="entry name" value="Nucleotide-diphospho-sugar transferases"/>
    <property type="match status" value="1"/>
</dbReference>
<evidence type="ECO:0000259" key="12">
    <source>
        <dbReference type="Pfam" id="PF02709"/>
    </source>
</evidence>
<evidence type="ECO:0000256" key="2">
    <source>
        <dbReference type="ARBA" id="ARBA00004922"/>
    </source>
</evidence>
<keyword evidence="7 11" id="KW-0735">Signal-anchor</keyword>
<accession>A0ABM1F8F8</accession>
<keyword evidence="14" id="KW-1185">Reference proteome</keyword>
<keyword evidence="5 11" id="KW-0808">Transferase</keyword>
<evidence type="ECO:0000256" key="9">
    <source>
        <dbReference type="ARBA" id="ARBA00023136"/>
    </source>
</evidence>
<dbReference type="Pfam" id="PF02709">
    <property type="entry name" value="Glyco_transf_7C"/>
    <property type="match status" value="1"/>
</dbReference>
<dbReference type="EC" id="2.4.1.-" evidence="11"/>
<keyword evidence="11" id="KW-0464">Manganese</keyword>
<dbReference type="RefSeq" id="XP_014680731.1">
    <property type="nucleotide sequence ID" value="XM_014825245.1"/>
</dbReference>
<evidence type="ECO:0000313" key="20">
    <source>
        <dbReference type="RefSeq" id="XP_014680732.1"/>
    </source>
</evidence>
<keyword evidence="8 11" id="KW-1133">Transmembrane helix</keyword>
<comment type="pathway">
    <text evidence="2 11">Protein modification; protein glycosylation.</text>
</comment>
<sequence length="390" mass="44804">MSPRSLCANTKRNQNILKISVFALILLILLQYYVMTTTEHRLRVLAIGLRNGNSLANLNATAGTGSKSSRLKTPPFSVLRENGSSVGTTLPLCPVVSPELIGPIHVIKRGPAPWNWLERNLLVEKGGRYKPEGCTSRHRVAIIVPYRDRDDHLRLFLQNMHPFLMRQQLDYGIYIVEQAGRTAFNRAKLFNIGYAESIKDYDWQCFIFHDVDLVPEDDRNIYSCPDHPRHLSVAIDKFRYSLPYDDIFGGASAISREMFEKVNGFSNVFFGWGGEDDDMSTRLRKHNLIITRYPERFARYRMLSHKAAVKNRERHSILTQNLNHSHKDGINSLDYKLKTKEQRPLYTRVLADVISTKVEDDTRWKDNPRLLQLVKEIGSVDLARAYLSSS</sequence>
<dbReference type="InterPro" id="IPR029044">
    <property type="entry name" value="Nucleotide-diphossugar_trans"/>
</dbReference>